<reference evidence="1 2" key="1">
    <citation type="journal article" date="2012" name="J. Virol.">
        <title>Complete Genome Sequences of 138 Mycobacteriophages.</title>
        <authorList>
            <consortium name="the Science Education Alliance Phage Hunters Advancing Genomics and Evolutionary Science Program"/>
            <consortium name="the KwaZulu-Natal Research Institute for Tuberculosis and HIV Mycobacterial Genetics Course Students"/>
            <consortium name="the Phage Hunters Integrating Research and Education Program"/>
            <person name="Hatfull G.F."/>
        </authorList>
    </citation>
    <scope>NUCLEOTIDE SEQUENCE [LARGE SCALE GENOMIC DNA]</scope>
</reference>
<dbReference type="EMBL" id="JN083852">
    <property type="protein sequence ID" value="AEJ93457.1"/>
    <property type="molecule type" value="Genomic_DNA"/>
</dbReference>
<keyword evidence="2" id="KW-1185">Reference proteome</keyword>
<dbReference type="RefSeq" id="YP_009637963.1">
    <property type="nucleotide sequence ID" value="NC_042331.1"/>
</dbReference>
<name>G1EDK7_9CAUD</name>
<accession>G1EDK7</accession>
<dbReference type="Proteomes" id="UP000008396">
    <property type="component" value="Segment"/>
</dbReference>
<evidence type="ECO:0000313" key="1">
    <source>
        <dbReference type="EMBL" id="AEJ93457.1"/>
    </source>
</evidence>
<evidence type="ECO:0000313" key="2">
    <source>
        <dbReference type="Proteomes" id="UP000008396"/>
    </source>
</evidence>
<dbReference type="OrthoDB" id="39009at10239"/>
<gene>
    <name evidence="1" type="primary">60</name>
    <name evidence="1" type="ORF">BENEDICT_60</name>
</gene>
<dbReference type="GeneID" id="40234727"/>
<protein>
    <submittedName>
        <fullName evidence="1">Uncharacterized protein</fullName>
    </submittedName>
</protein>
<organism evidence="1 2">
    <name type="scientific">Mycobacterium phage Benedict</name>
    <dbReference type="NCBI Taxonomy" id="2902890"/>
    <lineage>
        <taxon>Viruses</taxon>
        <taxon>Duplodnaviria</taxon>
        <taxon>Heunggongvirae</taxon>
        <taxon>Uroviricota</taxon>
        <taxon>Caudoviricetes</taxon>
        <taxon>Benedictvirus</taxon>
        <taxon>Benedictvirus benedict</taxon>
    </lineage>
</organism>
<proteinExistence type="predicted"/>
<sequence length="95" mass="10678">MAAMSEWVEDCRHYYGNSGDGWLTCVKCGATPPRKTKGRQEVTVHYKVEMEISTLDSLTVEELSTLRQKLVSVPLDDAFDRAVALADDILIEELM</sequence>